<dbReference type="SUPFAM" id="SSF46689">
    <property type="entry name" value="Homeodomain-like"/>
    <property type="match status" value="1"/>
</dbReference>
<keyword evidence="1" id="KW-0805">Transcription regulation</keyword>
<dbReference type="Gene3D" id="1.10.10.60">
    <property type="entry name" value="Homeodomain-like"/>
    <property type="match status" value="2"/>
</dbReference>
<dbReference type="InterPro" id="IPR018062">
    <property type="entry name" value="HTH_AraC-typ_CS"/>
</dbReference>
<dbReference type="PROSITE" id="PS01124">
    <property type="entry name" value="HTH_ARAC_FAMILY_2"/>
    <property type="match status" value="1"/>
</dbReference>
<dbReference type="PANTHER" id="PTHR43280">
    <property type="entry name" value="ARAC-FAMILY TRANSCRIPTIONAL REGULATOR"/>
    <property type="match status" value="1"/>
</dbReference>
<dbReference type="PANTHER" id="PTHR43280:SF26">
    <property type="entry name" value="ARAC-FAMILY TRANSCRIPTIONAL REGULATOR"/>
    <property type="match status" value="1"/>
</dbReference>
<dbReference type="Pfam" id="PF12833">
    <property type="entry name" value="HTH_18"/>
    <property type="match status" value="1"/>
</dbReference>
<gene>
    <name evidence="5" type="ORF">UF66_2703</name>
</gene>
<evidence type="ECO:0000313" key="5">
    <source>
        <dbReference type="EMBL" id="KKI64364.1"/>
    </source>
</evidence>
<proteinExistence type="predicted"/>
<dbReference type="Proteomes" id="UP000034455">
    <property type="component" value="Unassembled WGS sequence"/>
</dbReference>
<accession>A0A0M2P0L7</accession>
<evidence type="ECO:0000313" key="6">
    <source>
        <dbReference type="Proteomes" id="UP000034455"/>
    </source>
</evidence>
<evidence type="ECO:0000259" key="4">
    <source>
        <dbReference type="PROSITE" id="PS01124"/>
    </source>
</evidence>
<dbReference type="EMBL" id="LAKJ01000009">
    <property type="protein sequence ID" value="KKI64364.1"/>
    <property type="molecule type" value="Genomic_DNA"/>
</dbReference>
<evidence type="ECO:0000256" key="1">
    <source>
        <dbReference type="ARBA" id="ARBA00023015"/>
    </source>
</evidence>
<dbReference type="InterPro" id="IPR018060">
    <property type="entry name" value="HTH_AraC"/>
</dbReference>
<evidence type="ECO:0000256" key="2">
    <source>
        <dbReference type="ARBA" id="ARBA00023125"/>
    </source>
</evidence>
<name>A0A0M2P0L7_STACC</name>
<dbReference type="AlphaFoldDB" id="A0A0M2P0L7"/>
<keyword evidence="3" id="KW-0804">Transcription</keyword>
<protein>
    <submittedName>
        <fullName evidence="5">Transcriptional regulator of biofilm formation (AraC/XylS family)</fullName>
    </submittedName>
</protein>
<sequence>MYFETKTVNVLFSKDENIKEIIIFIKMILCVWCVTEYERGWNMEVQCLNIISNQFYPTKRVTDGLLLLLPIKGVLEIQQFTANVKIDTEVLIVNHTEIFSIKRNETTILLYIASDWFLERGYPFFDYQYTSKLIQSTAQLTKSLIELTKHYLNHTLSCDIYENYMVKIVEIIANEAKVDSNYLPQQTDNSYFGITGEILDYVNRNLKQPLTLKSIADHIFISQSNISSQFYSKLDMNFKTYVDTLKLSTSMKELLNGQYTIGEISDLYGFSSAALYSKKFKQYYGYTPNQYRKLTKYNKHLYYPYETLDDTFKDQVKSQLTAKLENSDVQNNEITICSDYFSDNRNSSIIIQIYTITELYQLYTDPKMSYLIENDNQVYIYCNISVKVFQKYISEQQTYKVIDFIIKNNANLVLQVYESQDIEIYLNQICRPYTTYLQNSTNFNKNLLNKISYCFDLCTMPIKEIYRNIIKIRQFRENVEFGINITQLFNEPDTFKILEVQLKRIGFDYYCVDNQKLSTPNLNDTHEMLLTKEIFKFNHIRKIMSEMCLEDRRYFLLNVRNNFLVHDESMNIIESPPLLVGVFKRILKHFSGIGVDLIQQMNGNESLYLYDKSGFRTLVGSMFHRLIEKTRYKVYEHDFYTIIDQVDKISVYISDWQIMENEVSNHHATKMSVNINFKDLKLRKKHLIFKETYNNMHGNINCVIPCNLREKYQWSDLFIEKIEAYNKPLINVFEHPFNDEFLSVDIDYNTVHIIDIYK</sequence>
<evidence type="ECO:0000256" key="3">
    <source>
        <dbReference type="ARBA" id="ARBA00023163"/>
    </source>
</evidence>
<comment type="caution">
    <text evidence="5">The sequence shown here is derived from an EMBL/GenBank/DDBJ whole genome shotgun (WGS) entry which is preliminary data.</text>
</comment>
<dbReference type="SMART" id="SM00342">
    <property type="entry name" value="HTH_ARAC"/>
    <property type="match status" value="1"/>
</dbReference>
<dbReference type="InterPro" id="IPR009057">
    <property type="entry name" value="Homeodomain-like_sf"/>
</dbReference>
<dbReference type="GO" id="GO:0003700">
    <property type="term" value="F:DNA-binding transcription factor activity"/>
    <property type="evidence" value="ECO:0007669"/>
    <property type="project" value="InterPro"/>
</dbReference>
<dbReference type="PATRIC" id="fig|74704.6.peg.2817"/>
<dbReference type="PROSITE" id="PS00041">
    <property type="entry name" value="HTH_ARAC_FAMILY_1"/>
    <property type="match status" value="1"/>
</dbReference>
<feature type="domain" description="HTH araC/xylS-type" evidence="4">
    <location>
        <begin position="196"/>
        <end position="294"/>
    </location>
</feature>
<dbReference type="GO" id="GO:0043565">
    <property type="term" value="F:sequence-specific DNA binding"/>
    <property type="evidence" value="ECO:0007669"/>
    <property type="project" value="InterPro"/>
</dbReference>
<reference evidence="5 6" key="1">
    <citation type="submission" date="2015-03" db="EMBL/GenBank/DDBJ databases">
        <title>Genome Assembly of Staphylococcus cohnii subsp. cohnii strain G22B2.</title>
        <authorList>
            <person name="Nair G."/>
            <person name="Kaur G."/>
            <person name="Khatri I."/>
            <person name="Singh N.K."/>
            <person name="Sathyabama S."/>
            <person name="Maurya S.K."/>
            <person name="Subramanian S."/>
            <person name="Agrewala J.N."/>
            <person name="Mayilraj S."/>
        </authorList>
    </citation>
    <scope>NUCLEOTIDE SEQUENCE [LARGE SCALE GENOMIC DNA]</scope>
    <source>
        <strain evidence="5 6">G22B2</strain>
    </source>
</reference>
<keyword evidence="2" id="KW-0238">DNA-binding</keyword>
<organism evidence="5 6">
    <name type="scientific">Staphylococcus cohnii subsp. cohnii</name>
    <dbReference type="NCBI Taxonomy" id="74704"/>
    <lineage>
        <taxon>Bacteria</taxon>
        <taxon>Bacillati</taxon>
        <taxon>Bacillota</taxon>
        <taxon>Bacilli</taxon>
        <taxon>Bacillales</taxon>
        <taxon>Staphylococcaceae</taxon>
        <taxon>Staphylococcus</taxon>
        <taxon>Staphylococcus cohnii species complex</taxon>
    </lineage>
</organism>